<name>A0A098LK71_9BACT</name>
<dbReference type="EMBL" id="BBLT01000012">
    <property type="protein sequence ID" value="GAL87386.1"/>
    <property type="molecule type" value="Genomic_DNA"/>
</dbReference>
<dbReference type="AlphaFoldDB" id="A0A098LK71"/>
<keyword evidence="1" id="KW-1133">Transmembrane helix</keyword>
<organism evidence="2 3">
    <name type="scientific">Sporocytophaga myxococcoides</name>
    <dbReference type="NCBI Taxonomy" id="153721"/>
    <lineage>
        <taxon>Bacteria</taxon>
        <taxon>Pseudomonadati</taxon>
        <taxon>Bacteroidota</taxon>
        <taxon>Cytophagia</taxon>
        <taxon>Cytophagales</taxon>
        <taxon>Cytophagaceae</taxon>
        <taxon>Sporocytophaga</taxon>
    </lineage>
</organism>
<keyword evidence="1" id="KW-0472">Membrane</keyword>
<evidence type="ECO:0008006" key="4">
    <source>
        <dbReference type="Google" id="ProtNLM"/>
    </source>
</evidence>
<evidence type="ECO:0000256" key="1">
    <source>
        <dbReference type="SAM" id="Phobius"/>
    </source>
</evidence>
<keyword evidence="1" id="KW-0812">Transmembrane</keyword>
<gene>
    <name evidence="2" type="ORF">MYP_4616</name>
</gene>
<sequence length="289" mass="33368">MNQNNKIYIKIFILIFCVRLSTDLVAYTPYRSNHSLFSLIYNNSDSTKTELPLLTFHVGCALALPTTSIRLADDQSGGNIHFQNDLLHSRYTLVPKMNVMIALKNSYRFTSDVYFVLSSKSGTLGRDIHLGNHFFESGTKIHSRFNFFAGNLSYIQPLFKNKRYNFGALFGLAGAHAFIRLNNEVKNNSVERSLWFVNPIVGLDVFGYLIKKIFYRAALKFSASPFNKYTYSYFTFKTYIEYHFTKNIGLGFRIDYMNMSVKDIQQRQFKGRLNMNLPVISLVGVIRMF</sequence>
<feature type="transmembrane region" description="Helical" evidence="1">
    <location>
        <begin position="7"/>
        <end position="30"/>
    </location>
</feature>
<comment type="caution">
    <text evidence="2">The sequence shown here is derived from an EMBL/GenBank/DDBJ whole genome shotgun (WGS) entry which is preliminary data.</text>
</comment>
<reference evidence="2 3" key="1">
    <citation type="submission" date="2014-09" db="EMBL/GenBank/DDBJ databases">
        <title>Sporocytophaga myxococcoides PG-01 genome sequencing.</title>
        <authorList>
            <person name="Liu L."/>
            <person name="Gao P.J."/>
            <person name="Chen G.J."/>
            <person name="Wang L.S."/>
        </authorList>
    </citation>
    <scope>NUCLEOTIDE SEQUENCE [LARGE SCALE GENOMIC DNA]</scope>
    <source>
        <strain evidence="2 3">PG-01</strain>
    </source>
</reference>
<evidence type="ECO:0000313" key="3">
    <source>
        <dbReference type="Proteomes" id="UP000030185"/>
    </source>
</evidence>
<evidence type="ECO:0000313" key="2">
    <source>
        <dbReference type="EMBL" id="GAL87386.1"/>
    </source>
</evidence>
<accession>A0A098LK71</accession>
<keyword evidence="3" id="KW-1185">Reference proteome</keyword>
<dbReference type="OrthoDB" id="9821469at2"/>
<dbReference type="RefSeq" id="WP_045468704.1">
    <property type="nucleotide sequence ID" value="NZ_BBLT01000012.1"/>
</dbReference>
<dbReference type="Proteomes" id="UP000030185">
    <property type="component" value="Unassembled WGS sequence"/>
</dbReference>
<protein>
    <recommendedName>
        <fullName evidence="4">Outer membrane protein beta-barrel domain-containing protein</fullName>
    </recommendedName>
</protein>
<proteinExistence type="predicted"/>